<evidence type="ECO:0000313" key="2">
    <source>
        <dbReference type="WBParaSite" id="L893_g26540.t1"/>
    </source>
</evidence>
<sequence length="68" mass="7842">MERYQAAVHPRVDCPGRPTEKATKAATPGMSRINFYNGLWILFHVCDRCVCDTDVAFLKKDRMTQFYA</sequence>
<keyword evidence="1" id="KW-1185">Reference proteome</keyword>
<accession>A0A1I7ZHC3</accession>
<organism evidence="1 2">
    <name type="scientific">Steinernema glaseri</name>
    <dbReference type="NCBI Taxonomy" id="37863"/>
    <lineage>
        <taxon>Eukaryota</taxon>
        <taxon>Metazoa</taxon>
        <taxon>Ecdysozoa</taxon>
        <taxon>Nematoda</taxon>
        <taxon>Chromadorea</taxon>
        <taxon>Rhabditida</taxon>
        <taxon>Tylenchina</taxon>
        <taxon>Panagrolaimomorpha</taxon>
        <taxon>Strongyloidoidea</taxon>
        <taxon>Steinernematidae</taxon>
        <taxon>Steinernema</taxon>
    </lineage>
</organism>
<evidence type="ECO:0000313" key="1">
    <source>
        <dbReference type="Proteomes" id="UP000095287"/>
    </source>
</evidence>
<reference evidence="2" key="1">
    <citation type="submission" date="2016-11" db="UniProtKB">
        <authorList>
            <consortium name="WormBaseParasite"/>
        </authorList>
    </citation>
    <scope>IDENTIFICATION</scope>
</reference>
<proteinExistence type="predicted"/>
<dbReference type="Proteomes" id="UP000095287">
    <property type="component" value="Unplaced"/>
</dbReference>
<dbReference type="AlphaFoldDB" id="A0A1I7ZHC3"/>
<name>A0A1I7ZHC3_9BILA</name>
<protein>
    <submittedName>
        <fullName evidence="2">Uncharacterized protein</fullName>
    </submittedName>
</protein>
<dbReference type="WBParaSite" id="L893_g26540.t1">
    <property type="protein sequence ID" value="L893_g26540.t1"/>
    <property type="gene ID" value="L893_g26540"/>
</dbReference>